<dbReference type="PROSITE" id="PS51099">
    <property type="entry name" value="PTS_EIIB_TYPE_2"/>
    <property type="match status" value="1"/>
</dbReference>
<proteinExistence type="predicted"/>
<evidence type="ECO:0000256" key="1">
    <source>
        <dbReference type="ARBA" id="ARBA00022679"/>
    </source>
</evidence>
<dbReference type="CDD" id="cd05568">
    <property type="entry name" value="PTS_IIB_bgl_like"/>
    <property type="match status" value="1"/>
</dbReference>
<evidence type="ECO:0000313" key="9">
    <source>
        <dbReference type="EMBL" id="APH06412.1"/>
    </source>
</evidence>
<evidence type="ECO:0000259" key="8">
    <source>
        <dbReference type="PROSITE" id="PS51372"/>
    </source>
</evidence>
<dbReference type="EMBL" id="CP016020">
    <property type="protein sequence ID" value="APH06412.1"/>
    <property type="molecule type" value="Genomic_DNA"/>
</dbReference>
<dbReference type="RefSeq" id="WP_072581212.1">
    <property type="nucleotide sequence ID" value="NZ_CP016020.1"/>
</dbReference>
<name>A0A1L3MVR2_9BACI</name>
<dbReference type="Gene3D" id="3.40.930.10">
    <property type="entry name" value="Mannitol-specific EII, Chain A"/>
    <property type="match status" value="1"/>
</dbReference>
<dbReference type="GO" id="GO:0009401">
    <property type="term" value="P:phosphoenolpyruvate-dependent sugar phosphotransferase system"/>
    <property type="evidence" value="ECO:0007669"/>
    <property type="project" value="InterPro"/>
</dbReference>
<dbReference type="InterPro" id="IPR050661">
    <property type="entry name" value="BglG_antiterminators"/>
</dbReference>
<dbReference type="SUPFAM" id="SSF52794">
    <property type="entry name" value="PTS system IIB component-like"/>
    <property type="match status" value="1"/>
</dbReference>
<feature type="domain" description="PTS EIIA type-2" evidence="6">
    <location>
        <begin position="501"/>
        <end position="641"/>
    </location>
</feature>
<dbReference type="GO" id="GO:0008982">
    <property type="term" value="F:protein-N(PI)-phosphohistidine-sugar phosphotransferase activity"/>
    <property type="evidence" value="ECO:0007669"/>
    <property type="project" value="InterPro"/>
</dbReference>
<dbReference type="SUPFAM" id="SSF55804">
    <property type="entry name" value="Phoshotransferase/anion transport protein"/>
    <property type="match status" value="1"/>
</dbReference>
<dbReference type="CDD" id="cd00211">
    <property type="entry name" value="PTS_IIA_fru"/>
    <property type="match status" value="1"/>
</dbReference>
<organism evidence="9 10">
    <name type="scientific">Bacillus weihaiensis</name>
    <dbReference type="NCBI Taxonomy" id="1547283"/>
    <lineage>
        <taxon>Bacteria</taxon>
        <taxon>Bacillati</taxon>
        <taxon>Bacillota</taxon>
        <taxon>Bacilli</taxon>
        <taxon>Bacillales</taxon>
        <taxon>Bacillaceae</taxon>
        <taxon>Bacillus</taxon>
    </lineage>
</organism>
<dbReference type="PROSITE" id="PS51094">
    <property type="entry name" value="PTS_EIIA_TYPE_2"/>
    <property type="match status" value="1"/>
</dbReference>
<dbReference type="SUPFAM" id="SSF63520">
    <property type="entry name" value="PTS-regulatory domain, PRD"/>
    <property type="match status" value="2"/>
</dbReference>
<dbReference type="InterPro" id="IPR002178">
    <property type="entry name" value="PTS_EIIA_type-2_dom"/>
</dbReference>
<sequence>MNNRQREIVIQLLKNQGQPILVDEIANKMGCSEKTVRNDLKSIETILDKFEKTTLIRKPGLGVFIVVEKEDEHRLYSEFQLTTLNSDNDEEQIRMLDITYELLMSKKPLTLHYVAKKLFVSHQVLKSDLERIEKWLKTFDLELVVKQKVGLYITGSEVDKRRCLANLSLLIRKKKDHPSYLKETFSPYEIQIVEEELVKLQQSHSLFYTDETNERLILHILVAVRRLKLGHTISYSEISMKGVKERDEFEWSKKLLKKFEIPFVIFFPEQEIAYFTLQLIGAKRRYTEHPVSTPSPQNLQVIMRDLVNGVAENTGIEFQKDAALSEGLFLHLYSAVNRITYGLSMKNPLLDDIKRKYPYLFNGIMSVLFDMSKVYKLIIPEEEAAYLTIHFQASVERMQGRKTVLPQVIIVCHLGIGMSRLLQVRTEEKVEGLDVVGCIAKAELKEFLKNHHVDFIISTVDLPNSHIPYVVINPLFDEEDQNKVKDMVKDYNVEKKRSVLSTLVKEDLFFAKQAYTHRYKAIEDICNVMYEKGYVTKEYAQSAIARERASSTAIGFRVSIPHGDPTLIRKPVIAIATCQDPLEWGNEMVSLLFLIAMPQYTHKETKALFKELSNISQDPVLIEKLVSEETFEGFCELLNGK</sequence>
<feature type="domain" description="PRD" evidence="8">
    <location>
        <begin position="294"/>
        <end position="401"/>
    </location>
</feature>
<evidence type="ECO:0000313" key="10">
    <source>
        <dbReference type="Proteomes" id="UP000181936"/>
    </source>
</evidence>
<keyword evidence="5" id="KW-0804">Transcription</keyword>
<dbReference type="InterPro" id="IPR036390">
    <property type="entry name" value="WH_DNA-bd_sf"/>
</dbReference>
<evidence type="ECO:0000256" key="4">
    <source>
        <dbReference type="ARBA" id="ARBA00023159"/>
    </source>
</evidence>
<dbReference type="InterPro" id="IPR036634">
    <property type="entry name" value="PRD_sf"/>
</dbReference>
<evidence type="ECO:0000256" key="3">
    <source>
        <dbReference type="ARBA" id="ARBA00023015"/>
    </source>
</evidence>
<reference evidence="9 10" key="1">
    <citation type="journal article" date="2016" name="Sci. Rep.">
        <title>Complete genome sequence and transcriptomic analysis of a novel marine strain Bacillus weihaiensis reveals the mechanism of brown algae degradation.</title>
        <authorList>
            <person name="Zhu Y."/>
            <person name="Chen P."/>
            <person name="Bao Y."/>
            <person name="Men Y."/>
            <person name="Zeng Y."/>
            <person name="Yang J."/>
            <person name="Sun J."/>
            <person name="Sun Y."/>
        </authorList>
    </citation>
    <scope>NUCLEOTIDE SEQUENCE [LARGE SCALE GENOMIC DNA]</scope>
    <source>
        <strain evidence="9 10">Alg07</strain>
    </source>
</reference>
<dbReference type="PANTHER" id="PTHR30185:SF12">
    <property type="entry name" value="TRANSCRIPTIONAL REGULATOR MANR"/>
    <property type="match status" value="1"/>
</dbReference>
<dbReference type="KEGG" id="bwh:A9C19_17670"/>
<dbReference type="InterPro" id="IPR013011">
    <property type="entry name" value="PTS_EIIB_2"/>
</dbReference>
<feature type="domain" description="PRD" evidence="8">
    <location>
        <begin position="184"/>
        <end position="289"/>
    </location>
</feature>
<dbReference type="GO" id="GO:0006355">
    <property type="term" value="P:regulation of DNA-templated transcription"/>
    <property type="evidence" value="ECO:0007669"/>
    <property type="project" value="InterPro"/>
</dbReference>
<dbReference type="Pfam" id="PF00359">
    <property type="entry name" value="PTS_EIIA_2"/>
    <property type="match status" value="1"/>
</dbReference>
<dbReference type="InterPro" id="IPR036095">
    <property type="entry name" value="PTS_EIIB-like_sf"/>
</dbReference>
<dbReference type="STRING" id="1547283.A9C19_17670"/>
<dbReference type="InterPro" id="IPR007737">
    <property type="entry name" value="Mga_HTH"/>
</dbReference>
<evidence type="ECO:0000256" key="2">
    <source>
        <dbReference type="ARBA" id="ARBA00022737"/>
    </source>
</evidence>
<keyword evidence="2" id="KW-0677">Repeat</keyword>
<dbReference type="Gene3D" id="1.10.10.10">
    <property type="entry name" value="Winged helix-like DNA-binding domain superfamily/Winged helix DNA-binding domain"/>
    <property type="match status" value="2"/>
</dbReference>
<evidence type="ECO:0000259" key="6">
    <source>
        <dbReference type="PROSITE" id="PS51094"/>
    </source>
</evidence>
<dbReference type="Pfam" id="PF08279">
    <property type="entry name" value="HTH_11"/>
    <property type="match status" value="1"/>
</dbReference>
<protein>
    <submittedName>
        <fullName evidence="9">Uncharacterized protein</fullName>
    </submittedName>
</protein>
<dbReference type="InterPro" id="IPR013196">
    <property type="entry name" value="HTH_11"/>
</dbReference>
<keyword evidence="10" id="KW-1185">Reference proteome</keyword>
<feature type="domain" description="PTS EIIB type-2" evidence="7">
    <location>
        <begin position="406"/>
        <end position="496"/>
    </location>
</feature>
<keyword evidence="3" id="KW-0805">Transcription regulation</keyword>
<keyword evidence="1" id="KW-0808">Transferase</keyword>
<dbReference type="PROSITE" id="PS51372">
    <property type="entry name" value="PRD_2"/>
    <property type="match status" value="2"/>
</dbReference>
<dbReference type="InterPro" id="IPR011608">
    <property type="entry name" value="PRD"/>
</dbReference>
<dbReference type="InterPro" id="IPR016152">
    <property type="entry name" value="PTrfase/Anion_transptr"/>
</dbReference>
<dbReference type="Pfam" id="PF05043">
    <property type="entry name" value="Mga"/>
    <property type="match status" value="1"/>
</dbReference>
<evidence type="ECO:0000259" key="7">
    <source>
        <dbReference type="PROSITE" id="PS51099"/>
    </source>
</evidence>
<keyword evidence="4" id="KW-0010">Activator</keyword>
<dbReference type="Gene3D" id="1.10.1790.10">
    <property type="entry name" value="PRD domain"/>
    <property type="match status" value="2"/>
</dbReference>
<dbReference type="InterPro" id="IPR036388">
    <property type="entry name" value="WH-like_DNA-bd_sf"/>
</dbReference>
<accession>A0A1L3MVR2</accession>
<dbReference type="AlphaFoldDB" id="A0A1L3MVR2"/>
<dbReference type="Pfam" id="PF00874">
    <property type="entry name" value="PRD"/>
    <property type="match status" value="2"/>
</dbReference>
<dbReference type="OrthoDB" id="3175596at2"/>
<evidence type="ECO:0000256" key="5">
    <source>
        <dbReference type="ARBA" id="ARBA00023163"/>
    </source>
</evidence>
<dbReference type="SUPFAM" id="SSF46785">
    <property type="entry name" value="Winged helix' DNA-binding domain"/>
    <property type="match status" value="1"/>
</dbReference>
<dbReference type="Proteomes" id="UP000181936">
    <property type="component" value="Chromosome"/>
</dbReference>
<gene>
    <name evidence="9" type="ORF">A9C19_17670</name>
</gene>
<dbReference type="PANTHER" id="PTHR30185">
    <property type="entry name" value="CRYPTIC BETA-GLUCOSIDE BGL OPERON ANTITERMINATOR"/>
    <property type="match status" value="1"/>
</dbReference>
<dbReference type="Gene3D" id="3.40.50.2300">
    <property type="match status" value="1"/>
</dbReference>